<organism evidence="1 2">
    <name type="scientific">Rhodocollybia butyracea</name>
    <dbReference type="NCBI Taxonomy" id="206335"/>
    <lineage>
        <taxon>Eukaryota</taxon>
        <taxon>Fungi</taxon>
        <taxon>Dikarya</taxon>
        <taxon>Basidiomycota</taxon>
        <taxon>Agaricomycotina</taxon>
        <taxon>Agaricomycetes</taxon>
        <taxon>Agaricomycetidae</taxon>
        <taxon>Agaricales</taxon>
        <taxon>Marasmiineae</taxon>
        <taxon>Omphalotaceae</taxon>
        <taxon>Rhodocollybia</taxon>
    </lineage>
</organism>
<dbReference type="AlphaFoldDB" id="A0A9P5P863"/>
<gene>
    <name evidence="1" type="ORF">BDP27DRAFT_1373948</name>
</gene>
<name>A0A9P5P863_9AGAR</name>
<comment type="caution">
    <text evidence="1">The sequence shown here is derived from an EMBL/GenBank/DDBJ whole genome shotgun (WGS) entry which is preliminary data.</text>
</comment>
<dbReference type="EMBL" id="JADNRY010000503">
    <property type="protein sequence ID" value="KAF9046974.1"/>
    <property type="molecule type" value="Genomic_DNA"/>
</dbReference>
<protein>
    <submittedName>
        <fullName evidence="1">Uncharacterized protein</fullName>
    </submittedName>
</protein>
<evidence type="ECO:0000313" key="2">
    <source>
        <dbReference type="Proteomes" id="UP000772434"/>
    </source>
</evidence>
<keyword evidence="2" id="KW-1185">Reference proteome</keyword>
<dbReference type="OrthoDB" id="4349954at2759"/>
<reference evidence="1" key="1">
    <citation type="submission" date="2020-11" db="EMBL/GenBank/DDBJ databases">
        <authorList>
            <consortium name="DOE Joint Genome Institute"/>
            <person name="Ahrendt S."/>
            <person name="Riley R."/>
            <person name="Andreopoulos W."/>
            <person name="Labutti K."/>
            <person name="Pangilinan J."/>
            <person name="Ruiz-Duenas F.J."/>
            <person name="Barrasa J.M."/>
            <person name="Sanchez-Garcia M."/>
            <person name="Camarero S."/>
            <person name="Miyauchi S."/>
            <person name="Serrano A."/>
            <person name="Linde D."/>
            <person name="Babiker R."/>
            <person name="Drula E."/>
            <person name="Ayuso-Fernandez I."/>
            <person name="Pacheco R."/>
            <person name="Padilla G."/>
            <person name="Ferreira P."/>
            <person name="Barriuso J."/>
            <person name="Kellner H."/>
            <person name="Castanera R."/>
            <person name="Alfaro M."/>
            <person name="Ramirez L."/>
            <person name="Pisabarro A.G."/>
            <person name="Kuo A."/>
            <person name="Tritt A."/>
            <person name="Lipzen A."/>
            <person name="He G."/>
            <person name="Yan M."/>
            <person name="Ng V."/>
            <person name="Cullen D."/>
            <person name="Martin F."/>
            <person name="Rosso M.-N."/>
            <person name="Henrissat B."/>
            <person name="Hibbett D."/>
            <person name="Martinez A.T."/>
            <person name="Grigoriev I.V."/>
        </authorList>
    </citation>
    <scope>NUCLEOTIDE SEQUENCE</scope>
    <source>
        <strain evidence="1">AH 40177</strain>
    </source>
</reference>
<accession>A0A9P5P863</accession>
<evidence type="ECO:0000313" key="1">
    <source>
        <dbReference type="EMBL" id="KAF9046974.1"/>
    </source>
</evidence>
<proteinExistence type="predicted"/>
<sequence length="280" mass="30818">MLSSLLPTLQSFIDSSQECRKSQNSQPISSGSCSIWVVPISIPLTSSLANVLGKAFAAKPWLAASPVDELSYADATEGDKQGDVEKQRRKVLAEMHSAIGRGQPEGANAVFFACKEGSQNASLTSSETSSKPWVYQRTLRPSPAKEGKEGKEVLDWRRRRRMLGPCQEQAGVTGEYQLEPGGSEHYDVECVINERCTCYEREYPNSDTLGQLVYIWISSTVLYIEGFLPCAVQDPVLNTSNPLPCWAKRSGTQVLQRCEEEEGPGFKLEHTKLIVGSVLP</sequence>
<dbReference type="Proteomes" id="UP000772434">
    <property type="component" value="Unassembled WGS sequence"/>
</dbReference>